<dbReference type="PROSITE" id="PS51178">
    <property type="entry name" value="PASTA"/>
    <property type="match status" value="1"/>
</dbReference>
<evidence type="ECO:0000256" key="1">
    <source>
        <dbReference type="SAM" id="Phobius"/>
    </source>
</evidence>
<gene>
    <name evidence="3" type="ORF">LCGC14_1683860</name>
</gene>
<protein>
    <recommendedName>
        <fullName evidence="2">PASTA domain-containing protein</fullName>
    </recommendedName>
</protein>
<keyword evidence="1" id="KW-1133">Transmembrane helix</keyword>
<dbReference type="InterPro" id="IPR050400">
    <property type="entry name" value="Bact_Cytoskel_RodZ"/>
</dbReference>
<dbReference type="CDD" id="cd06577">
    <property type="entry name" value="PASTA_pknB"/>
    <property type="match status" value="1"/>
</dbReference>
<dbReference type="Pfam" id="PF13413">
    <property type="entry name" value="HTH_25"/>
    <property type="match status" value="1"/>
</dbReference>
<proteinExistence type="predicted"/>
<dbReference type="EMBL" id="LAZR01014631">
    <property type="protein sequence ID" value="KKM16637.1"/>
    <property type="molecule type" value="Genomic_DNA"/>
</dbReference>
<dbReference type="AlphaFoldDB" id="A0A0F9HNC3"/>
<dbReference type="PANTHER" id="PTHR34475:SF1">
    <property type="entry name" value="CYTOSKELETON PROTEIN RODZ"/>
    <property type="match status" value="1"/>
</dbReference>
<keyword evidence="1" id="KW-0472">Membrane</keyword>
<keyword evidence="1" id="KW-0812">Transmembrane</keyword>
<evidence type="ECO:0000313" key="3">
    <source>
        <dbReference type="EMBL" id="KKM16637.1"/>
    </source>
</evidence>
<sequence length="236" mass="25361">MVLSYNLVVQMQEARMSPLGETLQRARQARGITVEDAERATRIPRRYLEALEQENYTILPAPVYARGFLRSYSGYLGLDPAALLPLFPVGHVEEPQLEPLPEVQQPRTWPMSGIIAVAAVGALILLVVALYSLGREGGEGTVLRTEPVSVEESALNVVVPPEEQAAPVEPGVTQALPDLAGRSLDEAIEVVEETGAGYVVIGVREGEVPLGQVVDQQPLPGTIVQAGDLVTLIVSR</sequence>
<feature type="transmembrane region" description="Helical" evidence="1">
    <location>
        <begin position="109"/>
        <end position="134"/>
    </location>
</feature>
<dbReference type="PANTHER" id="PTHR34475">
    <property type="match status" value="1"/>
</dbReference>
<dbReference type="SMART" id="SM00740">
    <property type="entry name" value="PASTA"/>
    <property type="match status" value="1"/>
</dbReference>
<dbReference type="CDD" id="cd00093">
    <property type="entry name" value="HTH_XRE"/>
    <property type="match status" value="1"/>
</dbReference>
<accession>A0A0F9HNC3</accession>
<dbReference type="GO" id="GO:0003677">
    <property type="term" value="F:DNA binding"/>
    <property type="evidence" value="ECO:0007669"/>
    <property type="project" value="InterPro"/>
</dbReference>
<dbReference type="Gene3D" id="3.30.10.20">
    <property type="match status" value="1"/>
</dbReference>
<dbReference type="Gene3D" id="1.10.260.40">
    <property type="entry name" value="lambda repressor-like DNA-binding domains"/>
    <property type="match status" value="1"/>
</dbReference>
<feature type="domain" description="PASTA" evidence="2">
    <location>
        <begin position="171"/>
        <end position="236"/>
    </location>
</feature>
<dbReference type="SUPFAM" id="SSF54184">
    <property type="entry name" value="Penicillin-binding protein 2x (pbp-2x), c-terminal domain"/>
    <property type="match status" value="1"/>
</dbReference>
<dbReference type="InterPro" id="IPR001387">
    <property type="entry name" value="Cro/C1-type_HTH"/>
</dbReference>
<dbReference type="Pfam" id="PF03793">
    <property type="entry name" value="PASTA"/>
    <property type="match status" value="1"/>
</dbReference>
<dbReference type="InterPro" id="IPR010982">
    <property type="entry name" value="Lambda_DNA-bd_dom_sf"/>
</dbReference>
<dbReference type="InterPro" id="IPR005543">
    <property type="entry name" value="PASTA_dom"/>
</dbReference>
<organism evidence="3">
    <name type="scientific">marine sediment metagenome</name>
    <dbReference type="NCBI Taxonomy" id="412755"/>
    <lineage>
        <taxon>unclassified sequences</taxon>
        <taxon>metagenomes</taxon>
        <taxon>ecological metagenomes</taxon>
    </lineage>
</organism>
<dbReference type="SUPFAM" id="SSF47413">
    <property type="entry name" value="lambda repressor-like DNA-binding domains"/>
    <property type="match status" value="1"/>
</dbReference>
<reference evidence="3" key="1">
    <citation type="journal article" date="2015" name="Nature">
        <title>Complex archaea that bridge the gap between prokaryotes and eukaryotes.</title>
        <authorList>
            <person name="Spang A."/>
            <person name="Saw J.H."/>
            <person name="Jorgensen S.L."/>
            <person name="Zaremba-Niedzwiedzka K."/>
            <person name="Martijn J."/>
            <person name="Lind A.E."/>
            <person name="van Eijk R."/>
            <person name="Schleper C."/>
            <person name="Guy L."/>
            <person name="Ettema T.J."/>
        </authorList>
    </citation>
    <scope>NUCLEOTIDE SEQUENCE</scope>
</reference>
<comment type="caution">
    <text evidence="3">The sequence shown here is derived from an EMBL/GenBank/DDBJ whole genome shotgun (WGS) entry which is preliminary data.</text>
</comment>
<evidence type="ECO:0000259" key="2">
    <source>
        <dbReference type="PROSITE" id="PS51178"/>
    </source>
</evidence>
<name>A0A0F9HNC3_9ZZZZ</name>